<dbReference type="CDD" id="cd06464">
    <property type="entry name" value="ACD_sHsps-like"/>
    <property type="match status" value="1"/>
</dbReference>
<dbReference type="InterPro" id="IPR008978">
    <property type="entry name" value="HSP20-like_chaperone"/>
</dbReference>
<dbReference type="Proteomes" id="UP000263900">
    <property type="component" value="Chromosome"/>
</dbReference>
<evidence type="ECO:0000313" key="4">
    <source>
        <dbReference type="EMBL" id="AXY78387.1"/>
    </source>
</evidence>
<dbReference type="Gene3D" id="2.60.40.790">
    <property type="match status" value="1"/>
</dbReference>
<dbReference type="EMBL" id="CP032157">
    <property type="protein sequence ID" value="AXY78387.1"/>
    <property type="molecule type" value="Genomic_DNA"/>
</dbReference>
<name>A0A3B7MWQ7_9BACT</name>
<evidence type="ECO:0000256" key="2">
    <source>
        <dbReference type="RuleBase" id="RU003616"/>
    </source>
</evidence>
<evidence type="ECO:0000256" key="1">
    <source>
        <dbReference type="PROSITE-ProRule" id="PRU00285"/>
    </source>
</evidence>
<accession>A0A3B7MWQ7</accession>
<proteinExistence type="inferred from homology"/>
<sequence>MMAVTQHSRHTAWHKNLITSLLMLADMKTGTIIKEADHDTLRTFYGCFSDLDHLQEELHVETRSYARLAINIAETASEYMMELALPGYKKSDLELLIENDMLIIRGTASCVPEHYEEVQHFYKKEFCVESFTRCFLLPEDIDRVTASLEGGILFIHFIKGARRVLPVNGPCYTETILIN</sequence>
<dbReference type="PROSITE" id="PS01031">
    <property type="entry name" value="SHSP"/>
    <property type="match status" value="1"/>
</dbReference>
<evidence type="ECO:0000313" key="5">
    <source>
        <dbReference type="Proteomes" id="UP000263900"/>
    </source>
</evidence>
<dbReference type="Pfam" id="PF00011">
    <property type="entry name" value="HSP20"/>
    <property type="match status" value="1"/>
</dbReference>
<gene>
    <name evidence="4" type="ORF">D3H65_32290</name>
</gene>
<feature type="domain" description="SHSP" evidence="3">
    <location>
        <begin position="61"/>
        <end position="179"/>
    </location>
</feature>
<dbReference type="InterPro" id="IPR002068">
    <property type="entry name" value="A-crystallin/Hsp20_dom"/>
</dbReference>
<evidence type="ECO:0000259" key="3">
    <source>
        <dbReference type="PROSITE" id="PS01031"/>
    </source>
</evidence>
<dbReference type="OrthoDB" id="9814487at2"/>
<dbReference type="SUPFAM" id="SSF49764">
    <property type="entry name" value="HSP20-like chaperones"/>
    <property type="match status" value="1"/>
</dbReference>
<protein>
    <submittedName>
        <fullName evidence="4">Hsp20/alpha crystallin family protein</fullName>
    </submittedName>
</protein>
<dbReference type="KEGG" id="pseg:D3H65_32290"/>
<dbReference type="AlphaFoldDB" id="A0A3B7MWQ7"/>
<organism evidence="4 5">
    <name type="scientific">Paraflavitalea soli</name>
    <dbReference type="NCBI Taxonomy" id="2315862"/>
    <lineage>
        <taxon>Bacteria</taxon>
        <taxon>Pseudomonadati</taxon>
        <taxon>Bacteroidota</taxon>
        <taxon>Chitinophagia</taxon>
        <taxon>Chitinophagales</taxon>
        <taxon>Chitinophagaceae</taxon>
        <taxon>Paraflavitalea</taxon>
    </lineage>
</organism>
<keyword evidence="5" id="KW-1185">Reference proteome</keyword>
<comment type="similarity">
    <text evidence="1 2">Belongs to the small heat shock protein (HSP20) family.</text>
</comment>
<reference evidence="4 5" key="1">
    <citation type="submission" date="2018-09" db="EMBL/GenBank/DDBJ databases">
        <title>Genome sequencing of strain 6GH32-13.</title>
        <authorList>
            <person name="Weon H.-Y."/>
            <person name="Heo J."/>
            <person name="Kwon S.-W."/>
        </authorList>
    </citation>
    <scope>NUCLEOTIDE SEQUENCE [LARGE SCALE GENOMIC DNA]</scope>
    <source>
        <strain evidence="4 5">5GH32-13</strain>
    </source>
</reference>